<dbReference type="Proteomes" id="UP000637002">
    <property type="component" value="Unassembled WGS sequence"/>
</dbReference>
<feature type="active site" evidence="6">
    <location>
        <position position="250"/>
    </location>
</feature>
<dbReference type="AlphaFoldDB" id="A0A916UIU8"/>
<dbReference type="GO" id="GO:0005975">
    <property type="term" value="P:carbohydrate metabolic process"/>
    <property type="evidence" value="ECO:0007669"/>
    <property type="project" value="TreeGrafter"/>
</dbReference>
<dbReference type="GO" id="GO:0006099">
    <property type="term" value="P:tricarboxylic acid cycle"/>
    <property type="evidence" value="ECO:0007669"/>
    <property type="project" value="InterPro"/>
</dbReference>
<dbReference type="PROSITE" id="PS00480">
    <property type="entry name" value="CITRATE_SYNTHASE"/>
    <property type="match status" value="1"/>
</dbReference>
<dbReference type="InterPro" id="IPR016142">
    <property type="entry name" value="Citrate_synth-like_lrg_a-sub"/>
</dbReference>
<evidence type="ECO:0000256" key="4">
    <source>
        <dbReference type="ARBA" id="ARBA00049288"/>
    </source>
</evidence>
<keyword evidence="9" id="KW-1185">Reference proteome</keyword>
<evidence type="ECO:0000313" key="9">
    <source>
        <dbReference type="Proteomes" id="UP000637002"/>
    </source>
</evidence>
<gene>
    <name evidence="8" type="ORF">GCM10010994_36470</name>
</gene>
<sequence>MTMPRAIGLDDVVAAETSLSDVDGEAGRLILRGHDVEELAGRVPYEAAVALFWDGFVPVGGGVAALRRDMGAGRVAAFGRFAPLERAAAGLSPVEGLRLFLSAIADEDALAVPAALVGAVGVAAAMAVRLSEGRAPLAPDPALSHAADVLRMLSGRTPAPAHVAALDTYLVTILDHGLNASTFTARVVASTAAGLPSAVVAALMALKGPLHGGAPGPVLDMLDAIATAERADAWLAAALARGDRLMGFGHRVYRVRDPRADVLKAAIGRLTDRPGRIAFAEAVEEAALRQLAAHRSGRPLDINVEFYTALLLEALGVPRAGFTPLFAIGRVAGWVAHVREQEAAGRIIRPQSRYVGPMPARAA</sequence>
<dbReference type="PIRSF" id="PIRSF001369">
    <property type="entry name" value="Citrate_synth"/>
    <property type="match status" value="1"/>
</dbReference>
<proteinExistence type="inferred from homology"/>
<comment type="pathway">
    <text evidence="1">Carbohydrate metabolism; tricarboxylic acid cycle; isocitrate from oxaloacetate: step 1/2.</text>
</comment>
<dbReference type="GO" id="GO:0005829">
    <property type="term" value="C:cytosol"/>
    <property type="evidence" value="ECO:0007669"/>
    <property type="project" value="TreeGrafter"/>
</dbReference>
<dbReference type="InterPro" id="IPR002020">
    <property type="entry name" value="Citrate_synthase"/>
</dbReference>
<evidence type="ECO:0000256" key="2">
    <source>
        <dbReference type="ARBA" id="ARBA00010566"/>
    </source>
</evidence>
<feature type="active site" evidence="6">
    <location>
        <position position="305"/>
    </location>
</feature>
<comment type="similarity">
    <text evidence="2 5 7">Belongs to the citrate synthase family.</text>
</comment>
<dbReference type="Gene3D" id="1.10.230.10">
    <property type="entry name" value="Cytochrome P450-Terp, domain 2"/>
    <property type="match status" value="1"/>
</dbReference>
<dbReference type="GO" id="GO:0036440">
    <property type="term" value="F:citrate synthase activity"/>
    <property type="evidence" value="ECO:0007669"/>
    <property type="project" value="UniProtKB-EC"/>
</dbReference>
<dbReference type="InterPro" id="IPR019810">
    <property type="entry name" value="Citrate_synthase_AS"/>
</dbReference>
<dbReference type="InterPro" id="IPR036969">
    <property type="entry name" value="Citrate_synthase_sf"/>
</dbReference>
<evidence type="ECO:0000256" key="1">
    <source>
        <dbReference type="ARBA" id="ARBA00004751"/>
    </source>
</evidence>
<reference evidence="8" key="1">
    <citation type="journal article" date="2014" name="Int. J. Syst. Evol. Microbiol.">
        <title>Complete genome sequence of Corynebacterium casei LMG S-19264T (=DSM 44701T), isolated from a smear-ripened cheese.</title>
        <authorList>
            <consortium name="US DOE Joint Genome Institute (JGI-PGF)"/>
            <person name="Walter F."/>
            <person name="Albersmeier A."/>
            <person name="Kalinowski J."/>
            <person name="Ruckert C."/>
        </authorList>
    </citation>
    <scope>NUCLEOTIDE SEQUENCE</scope>
    <source>
        <strain evidence="8">CGMCC 1.12919</strain>
    </source>
</reference>
<dbReference type="RefSeq" id="WP_373288264.1">
    <property type="nucleotide sequence ID" value="NZ_BMGG01000006.1"/>
</dbReference>
<comment type="catalytic activity">
    <reaction evidence="4">
        <text>oxaloacetate + acetyl-CoA + H2O = citrate + CoA + H(+)</text>
        <dbReference type="Rhea" id="RHEA:16845"/>
        <dbReference type="ChEBI" id="CHEBI:15377"/>
        <dbReference type="ChEBI" id="CHEBI:15378"/>
        <dbReference type="ChEBI" id="CHEBI:16452"/>
        <dbReference type="ChEBI" id="CHEBI:16947"/>
        <dbReference type="ChEBI" id="CHEBI:57287"/>
        <dbReference type="ChEBI" id="CHEBI:57288"/>
        <dbReference type="EC" id="2.3.3.16"/>
    </reaction>
</comment>
<dbReference type="InterPro" id="IPR024176">
    <property type="entry name" value="Citrate_synthase_bac-typ"/>
</dbReference>
<name>A0A916UIU8_9HYPH</name>
<evidence type="ECO:0000256" key="7">
    <source>
        <dbReference type="RuleBase" id="RU003406"/>
    </source>
</evidence>
<evidence type="ECO:0000256" key="6">
    <source>
        <dbReference type="PIRSR" id="PIRSR001369-1"/>
    </source>
</evidence>
<protein>
    <recommendedName>
        <fullName evidence="5">Citrate synthase</fullName>
    </recommendedName>
</protein>
<dbReference type="Gene3D" id="1.10.580.10">
    <property type="entry name" value="Citrate Synthase, domain 1"/>
    <property type="match status" value="1"/>
</dbReference>
<dbReference type="Pfam" id="PF00285">
    <property type="entry name" value="Citrate_synt"/>
    <property type="match status" value="1"/>
</dbReference>
<dbReference type="NCBIfam" id="NF009005">
    <property type="entry name" value="PRK12350.1"/>
    <property type="match status" value="1"/>
</dbReference>
<dbReference type="SUPFAM" id="SSF48256">
    <property type="entry name" value="Citrate synthase"/>
    <property type="match status" value="1"/>
</dbReference>
<dbReference type="PANTHER" id="PTHR11739">
    <property type="entry name" value="CITRATE SYNTHASE"/>
    <property type="match status" value="1"/>
</dbReference>
<evidence type="ECO:0000256" key="3">
    <source>
        <dbReference type="ARBA" id="ARBA00022679"/>
    </source>
</evidence>
<dbReference type="PANTHER" id="PTHR11739:SF23">
    <property type="entry name" value="CITRATE SYNTHASE 2-RELATED"/>
    <property type="match status" value="1"/>
</dbReference>
<comment type="caution">
    <text evidence="8">The sequence shown here is derived from an EMBL/GenBank/DDBJ whole genome shotgun (WGS) entry which is preliminary data.</text>
</comment>
<accession>A0A916UIU8</accession>
<dbReference type="PRINTS" id="PR00143">
    <property type="entry name" value="CITRTSNTHASE"/>
</dbReference>
<evidence type="ECO:0000313" key="8">
    <source>
        <dbReference type="EMBL" id="GGC74717.1"/>
    </source>
</evidence>
<reference evidence="8" key="2">
    <citation type="submission" date="2020-09" db="EMBL/GenBank/DDBJ databases">
        <authorList>
            <person name="Sun Q."/>
            <person name="Zhou Y."/>
        </authorList>
    </citation>
    <scope>NUCLEOTIDE SEQUENCE</scope>
    <source>
        <strain evidence="8">CGMCC 1.12919</strain>
    </source>
</reference>
<dbReference type="EMBL" id="BMGG01000006">
    <property type="protein sequence ID" value="GGC74717.1"/>
    <property type="molecule type" value="Genomic_DNA"/>
</dbReference>
<evidence type="ECO:0000256" key="5">
    <source>
        <dbReference type="PIRNR" id="PIRNR001369"/>
    </source>
</evidence>
<keyword evidence="3 5" id="KW-0808">Transferase</keyword>
<organism evidence="8 9">
    <name type="scientific">Chelatococcus reniformis</name>
    <dbReference type="NCBI Taxonomy" id="1494448"/>
    <lineage>
        <taxon>Bacteria</taxon>
        <taxon>Pseudomonadati</taxon>
        <taxon>Pseudomonadota</taxon>
        <taxon>Alphaproteobacteria</taxon>
        <taxon>Hyphomicrobiales</taxon>
        <taxon>Chelatococcaceae</taxon>
        <taxon>Chelatococcus</taxon>
    </lineage>
</organism>
<dbReference type="InterPro" id="IPR016143">
    <property type="entry name" value="Citrate_synth-like_sm_a-sub"/>
</dbReference>